<dbReference type="EMBL" id="HBFR01029552">
    <property type="protein sequence ID" value="CAD8894291.1"/>
    <property type="molecule type" value="Transcribed_RNA"/>
</dbReference>
<gene>
    <name evidence="3" type="ORF">CHYS00102_LOCUS21504</name>
</gene>
<evidence type="ECO:0000256" key="2">
    <source>
        <dbReference type="SAM" id="SignalP"/>
    </source>
</evidence>
<feature type="signal peptide" evidence="2">
    <location>
        <begin position="1"/>
        <end position="20"/>
    </location>
</feature>
<feature type="region of interest" description="Disordered" evidence="1">
    <location>
        <begin position="36"/>
        <end position="64"/>
    </location>
</feature>
<organism evidence="3">
    <name type="scientific">Corethron hystrix</name>
    <dbReference type="NCBI Taxonomy" id="216773"/>
    <lineage>
        <taxon>Eukaryota</taxon>
        <taxon>Sar</taxon>
        <taxon>Stramenopiles</taxon>
        <taxon>Ochrophyta</taxon>
        <taxon>Bacillariophyta</taxon>
        <taxon>Coscinodiscophyceae</taxon>
        <taxon>Corethrophycidae</taxon>
        <taxon>Corethrales</taxon>
        <taxon>Corethraceae</taxon>
        <taxon>Corethron</taxon>
    </lineage>
</organism>
<keyword evidence="2" id="KW-0732">Signal</keyword>
<reference evidence="3" key="1">
    <citation type="submission" date="2021-01" db="EMBL/GenBank/DDBJ databases">
        <authorList>
            <person name="Corre E."/>
            <person name="Pelletier E."/>
            <person name="Niang G."/>
            <person name="Scheremetjew M."/>
            <person name="Finn R."/>
            <person name="Kale V."/>
            <person name="Holt S."/>
            <person name="Cochrane G."/>
            <person name="Meng A."/>
            <person name="Brown T."/>
            <person name="Cohen L."/>
        </authorList>
    </citation>
    <scope>NUCLEOTIDE SEQUENCE</scope>
    <source>
        <strain evidence="3">308</strain>
    </source>
</reference>
<sequence length="227" mass="24904">MMKIIFYIGAISALAVSVRGKSSSTVRCMGSFSGDMTEDGRYPSAAPSETVSPTCERGQRPAGPDECVDSADWTLDNVPDRGCGYVALDIARCALDGAKENCPQVCDECPEQVRATYPPTLSPTLSCVDLDDQCEPVLVNDEVIRLCEWLQSMEEGERERWCGTKYYRAVKKTRQACGHLERYPKARAEQCDAGGTYTGDLYQNNPTLGRLKIAYSEICGQTCGTCF</sequence>
<name>A0A7S1BPR8_9STRA</name>
<accession>A0A7S1BPR8</accession>
<protein>
    <recommendedName>
        <fullName evidence="4">ShKT domain-containing protein</fullName>
    </recommendedName>
</protein>
<evidence type="ECO:0008006" key="4">
    <source>
        <dbReference type="Google" id="ProtNLM"/>
    </source>
</evidence>
<evidence type="ECO:0000313" key="3">
    <source>
        <dbReference type="EMBL" id="CAD8894291.1"/>
    </source>
</evidence>
<proteinExistence type="predicted"/>
<evidence type="ECO:0000256" key="1">
    <source>
        <dbReference type="SAM" id="MobiDB-lite"/>
    </source>
</evidence>
<dbReference type="AlphaFoldDB" id="A0A7S1BPR8"/>
<feature type="chain" id="PRO_5031503771" description="ShKT domain-containing protein" evidence="2">
    <location>
        <begin position="21"/>
        <end position="227"/>
    </location>
</feature>